<gene>
    <name evidence="2" type="ORF">SAMN04487997_3273</name>
</gene>
<dbReference type="AlphaFoldDB" id="A0A1H6YK60"/>
<dbReference type="Proteomes" id="UP000199420">
    <property type="component" value="Unassembled WGS sequence"/>
</dbReference>
<feature type="transmembrane region" description="Helical" evidence="1">
    <location>
        <begin position="77"/>
        <end position="99"/>
    </location>
</feature>
<evidence type="ECO:0000256" key="1">
    <source>
        <dbReference type="SAM" id="Phobius"/>
    </source>
</evidence>
<dbReference type="RefSeq" id="WP_091339855.1">
    <property type="nucleotide sequence ID" value="NZ_FNYC01000007.1"/>
</dbReference>
<dbReference type="OrthoDB" id="5949224at2"/>
<feature type="transmembrane region" description="Helical" evidence="1">
    <location>
        <begin position="54"/>
        <end position="71"/>
    </location>
</feature>
<name>A0A1H6YK60_9GAMM</name>
<keyword evidence="1" id="KW-0812">Transmembrane</keyword>
<evidence type="ECO:0000313" key="2">
    <source>
        <dbReference type="EMBL" id="SEJ41659.1"/>
    </source>
</evidence>
<accession>A0A1H6YK60</accession>
<dbReference type="EMBL" id="FNYC01000007">
    <property type="protein sequence ID" value="SEJ41659.1"/>
    <property type="molecule type" value="Genomic_DNA"/>
</dbReference>
<feature type="transmembrane region" description="Helical" evidence="1">
    <location>
        <begin position="15"/>
        <end position="42"/>
    </location>
</feature>
<reference evidence="2 3" key="1">
    <citation type="submission" date="2016-10" db="EMBL/GenBank/DDBJ databases">
        <authorList>
            <person name="de Groot N.N."/>
        </authorList>
    </citation>
    <scope>NUCLEOTIDE SEQUENCE [LARGE SCALE GENOMIC DNA]</scope>
    <source>
        <strain evidence="2 3">DSM 26515</strain>
    </source>
</reference>
<sequence>MKAGATARWLYAPAWLLALALLPWWLGLPLLLAIAATLLFAAERLEGHGPLLRLALRWGLPGVLFAVQGALGGDALAWAMALLGALAGFTLLAGLEAWLDRGRREQVAQPDLRDWPSLALAPIGPGAVVVELTSPEWIEVASSDPRGGVARWESGGYVLGDGTTVERVQPLASFSPEGRWFVACTSHGVVLVDRDRGRSYRLRGWELCGWHDGPWFARGAGPAMAWREVLGLG</sequence>
<keyword evidence="1" id="KW-1133">Transmembrane helix</keyword>
<evidence type="ECO:0000313" key="3">
    <source>
        <dbReference type="Proteomes" id="UP000199420"/>
    </source>
</evidence>
<keyword evidence="1" id="KW-0472">Membrane</keyword>
<organism evidence="2 3">
    <name type="scientific">Frateuria terrea</name>
    <dbReference type="NCBI Taxonomy" id="529704"/>
    <lineage>
        <taxon>Bacteria</taxon>
        <taxon>Pseudomonadati</taxon>
        <taxon>Pseudomonadota</taxon>
        <taxon>Gammaproteobacteria</taxon>
        <taxon>Lysobacterales</taxon>
        <taxon>Rhodanobacteraceae</taxon>
        <taxon>Frateuria</taxon>
    </lineage>
</organism>
<keyword evidence="3" id="KW-1185">Reference proteome</keyword>
<dbReference type="STRING" id="529704.SAMN02927913_3410"/>
<proteinExistence type="predicted"/>
<protein>
    <submittedName>
        <fullName evidence="2">Uncharacterized protein</fullName>
    </submittedName>
</protein>